<name>A0ABY5SEF8_9BACL</name>
<dbReference type="InterPro" id="IPR007627">
    <property type="entry name" value="RNA_pol_sigma70_r2"/>
</dbReference>
<dbReference type="InterPro" id="IPR013324">
    <property type="entry name" value="RNA_pol_sigma_r3/r4-like"/>
</dbReference>
<dbReference type="PANTHER" id="PTHR43133">
    <property type="entry name" value="RNA POLYMERASE ECF-TYPE SIGMA FACTO"/>
    <property type="match status" value="1"/>
</dbReference>
<dbReference type="SUPFAM" id="SSF88659">
    <property type="entry name" value="Sigma3 and sigma4 domains of RNA polymerase sigma factors"/>
    <property type="match status" value="1"/>
</dbReference>
<evidence type="ECO:0000256" key="2">
    <source>
        <dbReference type="ARBA" id="ARBA00023015"/>
    </source>
</evidence>
<proteinExistence type="inferred from homology"/>
<comment type="similarity">
    <text evidence="1">Belongs to the sigma-70 factor family. ECF subfamily.</text>
</comment>
<keyword evidence="2" id="KW-0805">Transcription regulation</keyword>
<keyword evidence="9" id="KW-1185">Reference proteome</keyword>
<feature type="domain" description="RNA polymerase sigma factor 70 region 4 type 2" evidence="7">
    <location>
        <begin position="101"/>
        <end position="151"/>
    </location>
</feature>
<evidence type="ECO:0000259" key="7">
    <source>
        <dbReference type="Pfam" id="PF08281"/>
    </source>
</evidence>
<dbReference type="SUPFAM" id="SSF88946">
    <property type="entry name" value="Sigma2 domain of RNA polymerase sigma factors"/>
    <property type="match status" value="1"/>
</dbReference>
<accession>A0ABY5SEF8</accession>
<dbReference type="RefSeq" id="WP_258388368.1">
    <property type="nucleotide sequence ID" value="NZ_CP091430.1"/>
</dbReference>
<evidence type="ECO:0000256" key="5">
    <source>
        <dbReference type="ARBA" id="ARBA00023163"/>
    </source>
</evidence>
<gene>
    <name evidence="8" type="ORF">L1F29_11035</name>
</gene>
<dbReference type="Gene3D" id="1.10.1740.10">
    <property type="match status" value="1"/>
</dbReference>
<dbReference type="EMBL" id="CP091430">
    <property type="protein sequence ID" value="UVI32311.1"/>
    <property type="molecule type" value="Genomic_DNA"/>
</dbReference>
<evidence type="ECO:0000259" key="6">
    <source>
        <dbReference type="Pfam" id="PF04542"/>
    </source>
</evidence>
<dbReference type="InterPro" id="IPR036388">
    <property type="entry name" value="WH-like_DNA-bd_sf"/>
</dbReference>
<reference evidence="8" key="1">
    <citation type="submission" date="2022-01" db="EMBL/GenBank/DDBJ databases">
        <title>Paenibacillus spongiae sp. nov., isolated from marine sponge.</title>
        <authorList>
            <person name="Li Z."/>
            <person name="Zhang M."/>
        </authorList>
    </citation>
    <scope>NUCLEOTIDE SEQUENCE</scope>
    <source>
        <strain evidence="8">PHS-Z3</strain>
    </source>
</reference>
<evidence type="ECO:0000256" key="1">
    <source>
        <dbReference type="ARBA" id="ARBA00010641"/>
    </source>
</evidence>
<evidence type="ECO:0000313" key="8">
    <source>
        <dbReference type="EMBL" id="UVI32311.1"/>
    </source>
</evidence>
<keyword evidence="4" id="KW-0238">DNA-binding</keyword>
<keyword evidence="3" id="KW-0731">Sigma factor</keyword>
<dbReference type="Gene3D" id="1.10.10.10">
    <property type="entry name" value="Winged helix-like DNA-binding domain superfamily/Winged helix DNA-binding domain"/>
    <property type="match status" value="1"/>
</dbReference>
<feature type="domain" description="RNA polymerase sigma-70 region 2" evidence="6">
    <location>
        <begin position="10"/>
        <end position="75"/>
    </location>
</feature>
<evidence type="ECO:0000313" key="9">
    <source>
        <dbReference type="Proteomes" id="UP001057877"/>
    </source>
</evidence>
<dbReference type="NCBIfam" id="TIGR02937">
    <property type="entry name" value="sigma70-ECF"/>
    <property type="match status" value="1"/>
</dbReference>
<evidence type="ECO:0000256" key="4">
    <source>
        <dbReference type="ARBA" id="ARBA00023125"/>
    </source>
</evidence>
<organism evidence="8 9">
    <name type="scientific">Paenibacillus spongiae</name>
    <dbReference type="NCBI Taxonomy" id="2909671"/>
    <lineage>
        <taxon>Bacteria</taxon>
        <taxon>Bacillati</taxon>
        <taxon>Bacillota</taxon>
        <taxon>Bacilli</taxon>
        <taxon>Bacillales</taxon>
        <taxon>Paenibacillaceae</taxon>
        <taxon>Paenibacillus</taxon>
    </lineage>
</organism>
<sequence>MSKSDQLVEIEQNMTVLYRYCLTLTHSAWEAEDIVQEACLRALPLLKGKHPHANPAALLKRTAKNIWIDQVRRQQLGDRLMQQLAGREAYVDEHSFEVEHILSALVHRLSPLQLTVFLLRDVFQYKAAEAAARLQMTEGAVKAALHRARKSIASLRQHLDPEAGTAPAGCVDSEWFQAYLSAFQCSDPEALIYLALVQDRLIEPVQAVGQLTGAVQSAKSSTSAFTSPIAMYAA</sequence>
<evidence type="ECO:0000256" key="3">
    <source>
        <dbReference type="ARBA" id="ARBA00023082"/>
    </source>
</evidence>
<keyword evidence="5" id="KW-0804">Transcription</keyword>
<dbReference type="InterPro" id="IPR013249">
    <property type="entry name" value="RNA_pol_sigma70_r4_t2"/>
</dbReference>
<dbReference type="Proteomes" id="UP001057877">
    <property type="component" value="Chromosome"/>
</dbReference>
<dbReference type="Pfam" id="PF08281">
    <property type="entry name" value="Sigma70_r4_2"/>
    <property type="match status" value="1"/>
</dbReference>
<dbReference type="Pfam" id="PF04542">
    <property type="entry name" value="Sigma70_r2"/>
    <property type="match status" value="1"/>
</dbReference>
<dbReference type="PANTHER" id="PTHR43133:SF8">
    <property type="entry name" value="RNA POLYMERASE SIGMA FACTOR HI_1459-RELATED"/>
    <property type="match status" value="1"/>
</dbReference>
<dbReference type="InterPro" id="IPR013325">
    <property type="entry name" value="RNA_pol_sigma_r2"/>
</dbReference>
<dbReference type="InterPro" id="IPR014284">
    <property type="entry name" value="RNA_pol_sigma-70_dom"/>
</dbReference>
<protein>
    <submittedName>
        <fullName evidence="8">RNA polymerase sigma factor</fullName>
    </submittedName>
</protein>
<dbReference type="InterPro" id="IPR039425">
    <property type="entry name" value="RNA_pol_sigma-70-like"/>
</dbReference>